<sequence length="408" mass="45810">MAGWLAAVSEESTGLDEFAAARPPRNSYRGSIRRVAVSGGLISGSGFSSGSAHAAAGARALCDLELREIARRMVHDGYTQHMVQAFHDAPIEALGTWFSELDVDWVLQIREGRMSAPSLQDLVERWVRALAIIVLTMRELHVSAVDEPTPASARFGKASIDKMLAFVDAVVVPDSPKGHAPGDKLWAVLNMYVCVSDASSFNWSRSRRRISKETQGVIDEINGSLSTEENKLNGAIFSTMEEVRTFMEEEDSWAADVPRGGGLRYLFLLNNSCFVTQQLESSKLIAWAQNHWELPPESEKYIDCYFEVSWAHVLSCISESTSGQLLRWNNGSSLARFLSAFHRIYKLQKFWKVPSPQLRRMLRKTITERVITGYLEYLEEHPELEKRIIFGNTTPDDLEEMLGELFEG</sequence>
<keyword evidence="2 3" id="KW-0813">Transport</keyword>
<evidence type="ECO:0000256" key="2">
    <source>
        <dbReference type="ARBA" id="ARBA00022448"/>
    </source>
</evidence>
<dbReference type="GO" id="GO:0015031">
    <property type="term" value="P:protein transport"/>
    <property type="evidence" value="ECO:0007669"/>
    <property type="project" value="UniProtKB-KW"/>
</dbReference>
<dbReference type="GO" id="GO:0005546">
    <property type="term" value="F:phosphatidylinositol-4,5-bisphosphate binding"/>
    <property type="evidence" value="ECO:0007669"/>
    <property type="project" value="InterPro"/>
</dbReference>
<evidence type="ECO:0000313" key="6">
    <source>
        <dbReference type="Proteomes" id="UP000019116"/>
    </source>
</evidence>
<reference evidence="5" key="1">
    <citation type="submission" date="2018-08" db="EMBL/GenBank/DDBJ databases">
        <authorList>
            <person name="Rossello M."/>
        </authorList>
    </citation>
    <scope>NUCLEOTIDE SEQUENCE [LARGE SCALE GENOMIC DNA]</scope>
    <source>
        <strain evidence="5">cv. Chinese Spring</strain>
    </source>
</reference>
<dbReference type="GO" id="GO:0006887">
    <property type="term" value="P:exocytosis"/>
    <property type="evidence" value="ECO:0000318"/>
    <property type="project" value="GO_Central"/>
</dbReference>
<accession>A0A3B6PTI8</accession>
<evidence type="ECO:0000259" key="4">
    <source>
        <dbReference type="Pfam" id="PF03081"/>
    </source>
</evidence>
<evidence type="ECO:0000313" key="5">
    <source>
        <dbReference type="EnsemblPlants" id="TraesCS6B02G381200.1"/>
    </source>
</evidence>
<dbReference type="Gramene" id="TraesCS6B03G1077300.1">
    <property type="protein sequence ID" value="TraesCS6B03G1077300.1.CDS"/>
    <property type="gene ID" value="TraesCS6B03G1077300"/>
</dbReference>
<dbReference type="PANTHER" id="PTHR12542">
    <property type="entry name" value="EXOCYST COMPLEX PROTEIN EXO70"/>
    <property type="match status" value="1"/>
</dbReference>
<dbReference type="EnsemblPlants" id="TraesCS6B02G381200.1">
    <property type="protein sequence ID" value="TraesCS6B02G381200.1"/>
    <property type="gene ID" value="TraesCS6B02G381200"/>
</dbReference>
<dbReference type="SUPFAM" id="SSF74788">
    <property type="entry name" value="Cullin repeat-like"/>
    <property type="match status" value="1"/>
</dbReference>
<organism evidence="5">
    <name type="scientific">Triticum aestivum</name>
    <name type="common">Wheat</name>
    <dbReference type="NCBI Taxonomy" id="4565"/>
    <lineage>
        <taxon>Eukaryota</taxon>
        <taxon>Viridiplantae</taxon>
        <taxon>Streptophyta</taxon>
        <taxon>Embryophyta</taxon>
        <taxon>Tracheophyta</taxon>
        <taxon>Spermatophyta</taxon>
        <taxon>Magnoliopsida</taxon>
        <taxon>Liliopsida</taxon>
        <taxon>Poales</taxon>
        <taxon>Poaceae</taxon>
        <taxon>BOP clade</taxon>
        <taxon>Pooideae</taxon>
        <taxon>Triticodae</taxon>
        <taxon>Triticeae</taxon>
        <taxon>Triticinae</taxon>
        <taxon>Triticum</taxon>
    </lineage>
</organism>
<evidence type="ECO:0000256" key="3">
    <source>
        <dbReference type="RuleBase" id="RU365026"/>
    </source>
</evidence>
<dbReference type="InterPro" id="IPR046364">
    <property type="entry name" value="Exo70_C"/>
</dbReference>
<name>A0A3B6PTI8_WHEAT</name>
<evidence type="ECO:0000256" key="1">
    <source>
        <dbReference type="ARBA" id="ARBA00006756"/>
    </source>
</evidence>
<dbReference type="Pfam" id="PF03081">
    <property type="entry name" value="Exo70_C"/>
    <property type="match status" value="1"/>
</dbReference>
<comment type="function">
    <text evidence="3">Component of the exocyst complex.</text>
</comment>
<dbReference type="OrthoDB" id="642550at2759"/>
<comment type="similarity">
    <text evidence="1 3">Belongs to the EXO70 family.</text>
</comment>
<dbReference type="SMR" id="A0A3B6PTI8"/>
<dbReference type="GO" id="GO:0000145">
    <property type="term" value="C:exocyst"/>
    <property type="evidence" value="ECO:0000318"/>
    <property type="project" value="GO_Central"/>
</dbReference>
<proteinExistence type="inferred from homology"/>
<dbReference type="InterPro" id="IPR004140">
    <property type="entry name" value="Exo70"/>
</dbReference>
<feature type="domain" description="Exocyst complex subunit Exo70 C-terminal" evidence="4">
    <location>
        <begin position="262"/>
        <end position="403"/>
    </location>
</feature>
<dbReference type="InterPro" id="IPR016159">
    <property type="entry name" value="Cullin_repeat-like_dom_sf"/>
</dbReference>
<keyword evidence="3" id="KW-0653">Protein transport</keyword>
<dbReference type="PANTHER" id="PTHR12542:SF175">
    <property type="entry name" value="EXOCYST SUBUNIT EXO70 FAMILY PROTEIN"/>
    <property type="match status" value="1"/>
</dbReference>
<dbReference type="Gramene" id="TraesCS6B02G381200.1">
    <property type="protein sequence ID" value="TraesCS6B02G381200.1"/>
    <property type="gene ID" value="TraesCS6B02G381200"/>
</dbReference>
<dbReference type="STRING" id="4565.A0A3B6PTI8"/>
<dbReference type="Gene3D" id="1.20.1280.170">
    <property type="entry name" value="Exocyst complex component Exo70"/>
    <property type="match status" value="2"/>
</dbReference>
<keyword evidence="6" id="KW-1185">Reference proteome</keyword>
<reference evidence="5" key="2">
    <citation type="submission" date="2018-10" db="UniProtKB">
        <authorList>
            <consortium name="EnsemblPlants"/>
        </authorList>
    </citation>
    <scope>IDENTIFICATION</scope>
</reference>
<protein>
    <recommendedName>
        <fullName evidence="3">Exocyst subunit Exo70 family protein</fullName>
    </recommendedName>
</protein>
<dbReference type="AlphaFoldDB" id="A0A3B6PTI8"/>
<keyword evidence="3" id="KW-0268">Exocytosis</keyword>
<dbReference type="Proteomes" id="UP000019116">
    <property type="component" value="Chromosome 6B"/>
</dbReference>